<name>A0ABP8VHD9_9MICO</name>
<evidence type="ECO:0000313" key="3">
    <source>
        <dbReference type="Proteomes" id="UP001501295"/>
    </source>
</evidence>
<keyword evidence="1" id="KW-0472">Membrane</keyword>
<accession>A0ABP8VHD9</accession>
<evidence type="ECO:0008006" key="4">
    <source>
        <dbReference type="Google" id="ProtNLM"/>
    </source>
</evidence>
<feature type="transmembrane region" description="Helical" evidence="1">
    <location>
        <begin position="128"/>
        <end position="153"/>
    </location>
</feature>
<comment type="caution">
    <text evidence="2">The sequence shown here is derived from an EMBL/GenBank/DDBJ whole genome shotgun (WGS) entry which is preliminary data.</text>
</comment>
<dbReference type="RefSeq" id="WP_345371857.1">
    <property type="nucleotide sequence ID" value="NZ_BAABLM010000001.1"/>
</dbReference>
<reference evidence="3" key="1">
    <citation type="journal article" date="2019" name="Int. J. Syst. Evol. Microbiol.">
        <title>The Global Catalogue of Microorganisms (GCM) 10K type strain sequencing project: providing services to taxonomists for standard genome sequencing and annotation.</title>
        <authorList>
            <consortium name="The Broad Institute Genomics Platform"/>
            <consortium name="The Broad Institute Genome Sequencing Center for Infectious Disease"/>
            <person name="Wu L."/>
            <person name="Ma J."/>
        </authorList>
    </citation>
    <scope>NUCLEOTIDE SEQUENCE [LARGE SCALE GENOMIC DNA]</scope>
    <source>
        <strain evidence="3">JCM 18956</strain>
    </source>
</reference>
<protein>
    <recommendedName>
        <fullName evidence="4">DUF5134 domain-containing protein</fullName>
    </recommendedName>
</protein>
<feature type="transmembrane region" description="Helical" evidence="1">
    <location>
        <begin position="37"/>
        <end position="66"/>
    </location>
</feature>
<sequence>MNPLVMAAIIGLSGTSVCCLAGTEHRRLKRTWVAPAVMMAAMILQAVPGVASGPLLIAALLLVVTMPLSVSRPREQVSSSAMQVHRALSALLMAAFIVVGLGLSAGGAGGAGHALAAGGTMSGMRMVAVGPSATGVEVVLSALAVAYLGFSAWTARAAFRARTSAGTFAGVEVATMSAALLVMTVAL</sequence>
<feature type="transmembrane region" description="Helical" evidence="1">
    <location>
        <begin position="87"/>
        <end position="108"/>
    </location>
</feature>
<keyword evidence="3" id="KW-1185">Reference proteome</keyword>
<evidence type="ECO:0000313" key="2">
    <source>
        <dbReference type="EMBL" id="GAA4663700.1"/>
    </source>
</evidence>
<evidence type="ECO:0000256" key="1">
    <source>
        <dbReference type="SAM" id="Phobius"/>
    </source>
</evidence>
<keyword evidence="1" id="KW-0812">Transmembrane</keyword>
<feature type="transmembrane region" description="Helical" evidence="1">
    <location>
        <begin position="165"/>
        <end position="186"/>
    </location>
</feature>
<organism evidence="2 3">
    <name type="scientific">Frondihabitans cladoniiphilus</name>
    <dbReference type="NCBI Taxonomy" id="715785"/>
    <lineage>
        <taxon>Bacteria</taxon>
        <taxon>Bacillati</taxon>
        <taxon>Actinomycetota</taxon>
        <taxon>Actinomycetes</taxon>
        <taxon>Micrococcales</taxon>
        <taxon>Microbacteriaceae</taxon>
        <taxon>Frondihabitans</taxon>
    </lineage>
</organism>
<dbReference type="Proteomes" id="UP001501295">
    <property type="component" value="Unassembled WGS sequence"/>
</dbReference>
<dbReference type="EMBL" id="BAABLM010000001">
    <property type="protein sequence ID" value="GAA4663700.1"/>
    <property type="molecule type" value="Genomic_DNA"/>
</dbReference>
<gene>
    <name evidence="2" type="ORF">GCM10025780_00410</name>
</gene>
<keyword evidence="1" id="KW-1133">Transmembrane helix</keyword>
<proteinExistence type="predicted"/>